<keyword evidence="1 3" id="KW-0732">Signal</keyword>
<dbReference type="Pfam" id="PF13416">
    <property type="entry name" value="SBP_bac_8"/>
    <property type="match status" value="1"/>
</dbReference>
<organism evidence="4 5">
    <name type="scientific">Agrobacterium deltaense NCPPB 1641</name>
    <dbReference type="NCBI Taxonomy" id="1183425"/>
    <lineage>
        <taxon>Bacteria</taxon>
        <taxon>Pseudomonadati</taxon>
        <taxon>Pseudomonadota</taxon>
        <taxon>Alphaproteobacteria</taxon>
        <taxon>Hyphomicrobiales</taxon>
        <taxon>Rhizobiaceae</taxon>
        <taxon>Rhizobium/Agrobacterium group</taxon>
        <taxon>Agrobacterium</taxon>
    </lineage>
</organism>
<protein>
    <submittedName>
        <fullName evidence="4">Twin-arginine translocation pathway signal</fullName>
    </submittedName>
</protein>
<feature type="chain" id="PRO_5010561195" evidence="3">
    <location>
        <begin position="36"/>
        <end position="354"/>
    </location>
</feature>
<dbReference type="AlphaFoldDB" id="A0A1S7TIB1"/>
<dbReference type="EMBL" id="FCNP01000001">
    <property type="protein sequence ID" value="CVI54353.1"/>
    <property type="molecule type" value="Genomic_DNA"/>
</dbReference>
<dbReference type="GO" id="GO:0030288">
    <property type="term" value="C:outer membrane-bounded periplasmic space"/>
    <property type="evidence" value="ECO:0007669"/>
    <property type="project" value="TreeGrafter"/>
</dbReference>
<evidence type="ECO:0000256" key="2">
    <source>
        <dbReference type="ARBA" id="ARBA00022764"/>
    </source>
</evidence>
<dbReference type="GO" id="GO:0030976">
    <property type="term" value="F:thiamine pyrophosphate binding"/>
    <property type="evidence" value="ECO:0007669"/>
    <property type="project" value="TreeGrafter"/>
</dbReference>
<evidence type="ECO:0000256" key="3">
    <source>
        <dbReference type="SAM" id="SignalP"/>
    </source>
</evidence>
<dbReference type="InterPro" id="IPR006311">
    <property type="entry name" value="TAT_signal"/>
</dbReference>
<comment type="caution">
    <text evidence="4">The sequence shown here is derived from an EMBL/GenBank/DDBJ whole genome shotgun (WGS) entry which is preliminary data.</text>
</comment>
<evidence type="ECO:0000313" key="4">
    <source>
        <dbReference type="EMBL" id="CVI54353.1"/>
    </source>
</evidence>
<keyword evidence="5" id="KW-1185">Reference proteome</keyword>
<evidence type="ECO:0000313" key="5">
    <source>
        <dbReference type="Proteomes" id="UP000192140"/>
    </source>
</evidence>
<gene>
    <name evidence="4" type="ORF">AGR7A_Cc10061</name>
</gene>
<dbReference type="Gene3D" id="3.40.190.10">
    <property type="entry name" value="Periplasmic binding protein-like II"/>
    <property type="match status" value="2"/>
</dbReference>
<proteinExistence type="predicted"/>
<dbReference type="PROSITE" id="PS51318">
    <property type="entry name" value="TAT"/>
    <property type="match status" value="1"/>
</dbReference>
<feature type="signal peptide" evidence="3">
    <location>
        <begin position="1"/>
        <end position="35"/>
    </location>
</feature>
<dbReference type="PANTHER" id="PTHR30006">
    <property type="entry name" value="THIAMINE-BINDING PERIPLASMIC PROTEIN-RELATED"/>
    <property type="match status" value="1"/>
</dbReference>
<evidence type="ECO:0000256" key="1">
    <source>
        <dbReference type="ARBA" id="ARBA00022729"/>
    </source>
</evidence>
<dbReference type="GO" id="GO:0030975">
    <property type="term" value="F:thiamine binding"/>
    <property type="evidence" value="ECO:0007669"/>
    <property type="project" value="TreeGrafter"/>
</dbReference>
<dbReference type="PANTHER" id="PTHR30006:SF2">
    <property type="entry name" value="ABC TRANSPORTER SUBSTRATE-BINDING PROTEIN"/>
    <property type="match status" value="1"/>
</dbReference>
<dbReference type="SUPFAM" id="SSF53850">
    <property type="entry name" value="Periplasmic binding protein-like II"/>
    <property type="match status" value="1"/>
</dbReference>
<dbReference type="InterPro" id="IPR006059">
    <property type="entry name" value="SBP"/>
</dbReference>
<accession>A0A1S7TIB1</accession>
<keyword evidence="2" id="KW-0574">Periplasm</keyword>
<reference evidence="4" key="1">
    <citation type="submission" date="2016-01" db="EMBL/GenBank/DDBJ databases">
        <authorList>
            <person name="Regsiter A."/>
            <person name="william w."/>
        </authorList>
    </citation>
    <scope>NUCLEOTIDE SEQUENCE</scope>
    <source>
        <strain evidence="4">NCPPB 1641</strain>
    </source>
</reference>
<sequence length="354" mass="38782">MSEHNKFGFQPTRRQFMASTAALGAAALMPSLAVAAPSGDLVVSNWGGDWNNNIVTGFEAPAFGTSGLNIIHDLAPASERKTKLLAERRLPRSSVDVTWLTDADAFEMNSQGVLEEIDASLIPNSPHVLDKLRTPYMVPAIYGGLVILYNPAKIPEPPKSFAELWNPAYAGRVGVIDALHFNYIYAASLSHGGSMSDVSKAFPALLEMKKTVQPRLYPSHQALAAGFQSGEIWISANYSARAIQWGKDGLPIKWSYPDEGAVFIAFGAAITKRARNREAAYAYLNAMLEPAHMGAIAESTSYTVSTDNAALSPESKRLLEFTPEQIDKLHMVDYPYAAKSDPQWLDWWNKEFKG</sequence>
<dbReference type="Proteomes" id="UP000192140">
    <property type="component" value="Unassembled WGS sequence"/>
</dbReference>
<dbReference type="GO" id="GO:0015888">
    <property type="term" value="P:thiamine transport"/>
    <property type="evidence" value="ECO:0007669"/>
    <property type="project" value="TreeGrafter"/>
</dbReference>
<name>A0A1S7TIB1_9HYPH</name>